<organism evidence="1 2">
    <name type="scientific">Drosophila hydei</name>
    <name type="common">Fruit fly</name>
    <dbReference type="NCBI Taxonomy" id="7224"/>
    <lineage>
        <taxon>Eukaryota</taxon>
        <taxon>Metazoa</taxon>
        <taxon>Ecdysozoa</taxon>
        <taxon>Arthropoda</taxon>
        <taxon>Hexapoda</taxon>
        <taxon>Insecta</taxon>
        <taxon>Pterygota</taxon>
        <taxon>Neoptera</taxon>
        <taxon>Endopterygota</taxon>
        <taxon>Diptera</taxon>
        <taxon>Brachycera</taxon>
        <taxon>Muscomorpha</taxon>
        <taxon>Ephydroidea</taxon>
        <taxon>Drosophilidae</taxon>
        <taxon>Drosophila</taxon>
    </lineage>
</organism>
<dbReference type="AlphaFoldDB" id="A0A6J1LSS0"/>
<evidence type="ECO:0000313" key="1">
    <source>
        <dbReference type="Proteomes" id="UP000504633"/>
    </source>
</evidence>
<dbReference type="Proteomes" id="UP000504633">
    <property type="component" value="Unplaced"/>
</dbReference>
<reference evidence="2" key="1">
    <citation type="submission" date="2025-08" db="UniProtKB">
        <authorList>
            <consortium name="RefSeq"/>
        </authorList>
    </citation>
    <scope>IDENTIFICATION</scope>
    <source>
        <strain evidence="2">15085-1641.00</strain>
        <tissue evidence="2">Whole body</tissue>
    </source>
</reference>
<gene>
    <name evidence="2" type="primary">LOC111596726</name>
</gene>
<dbReference type="KEGG" id="dhe:111596726"/>
<name>A0A6J1LSS0_DROHY</name>
<keyword evidence="1" id="KW-1185">Reference proteome</keyword>
<evidence type="ECO:0000313" key="2">
    <source>
        <dbReference type="RefSeq" id="XP_023166823.1"/>
    </source>
</evidence>
<dbReference type="OrthoDB" id="7823345at2759"/>
<dbReference type="GeneID" id="111596726"/>
<dbReference type="OMA" id="PDLQQMR"/>
<accession>A0A6J1LSS0</accession>
<sequence>MDAYMRNELTVDSELTLDQAVHHSTKLIVWLLDCLEQMQVEQPKHLELSHTDIECMFKATLYLFECHAQYGDKLVEAVLLQCIQAHAIIRRFYNNLEADRTQCIQELCANIINGTRNGHTHAPLLYQMHKAYAELQPAWSTIKDMDWSAMARNRANNTTLNAATAATSIGLNVHTLQMRQLVRRICRLTTMQDIKIALARSMQLIRSCDLWLQLFREPKESLLYTRCYMLRQMICDMLNEGKTACSASVCFVHHIYEFVASGNCSNLSRLYCWLMHARFATAVGSYLHDYWQQQQVLQLLQQDDIPCSTMELPLDEMIYLTHLLLKPKSPCRSQFYAKLKSLPSPVLAQLMDLLNKVAYVYS</sequence>
<dbReference type="RefSeq" id="XP_023166823.1">
    <property type="nucleotide sequence ID" value="XM_023311055.2"/>
</dbReference>
<proteinExistence type="predicted"/>
<protein>
    <submittedName>
        <fullName evidence="2">Uncharacterized protein LOC111596726</fullName>
    </submittedName>
</protein>